<evidence type="ECO:0000313" key="4">
    <source>
        <dbReference type="EMBL" id="MXO74459.1"/>
    </source>
</evidence>
<feature type="signal peptide" evidence="3">
    <location>
        <begin position="1"/>
        <end position="21"/>
    </location>
</feature>
<gene>
    <name evidence="4" type="ORF">GRI40_04380</name>
</gene>
<comment type="caution">
    <text evidence="4">The sequence shown here is derived from an EMBL/GenBank/DDBJ whole genome shotgun (WGS) entry which is preliminary data.</text>
</comment>
<dbReference type="RefSeq" id="WP_160610217.1">
    <property type="nucleotide sequence ID" value="NZ_WTZA01000001.1"/>
</dbReference>
<proteinExistence type="predicted"/>
<evidence type="ECO:0000256" key="3">
    <source>
        <dbReference type="SAM" id="SignalP"/>
    </source>
</evidence>
<dbReference type="Gene3D" id="1.25.40.10">
    <property type="entry name" value="Tetratricopeptide repeat domain"/>
    <property type="match status" value="1"/>
</dbReference>
<dbReference type="OrthoDB" id="5523615at2"/>
<evidence type="ECO:0008006" key="6">
    <source>
        <dbReference type="Google" id="ProtNLM"/>
    </source>
</evidence>
<name>A0A6I4TAB1_9SPHN</name>
<accession>A0A6I4TAB1</accession>
<dbReference type="InterPro" id="IPR011990">
    <property type="entry name" value="TPR-like_helical_dom_sf"/>
</dbReference>
<evidence type="ECO:0000256" key="2">
    <source>
        <dbReference type="SAM" id="MobiDB-lite"/>
    </source>
</evidence>
<keyword evidence="5" id="KW-1185">Reference proteome</keyword>
<dbReference type="Proteomes" id="UP000439522">
    <property type="component" value="Unassembled WGS sequence"/>
</dbReference>
<protein>
    <recommendedName>
        <fullName evidence="6">DUF1570 domain-containing protein</fullName>
    </recommendedName>
</protein>
<dbReference type="SUPFAM" id="SSF48452">
    <property type="entry name" value="TPR-like"/>
    <property type="match status" value="1"/>
</dbReference>
<keyword evidence="3" id="KW-0732">Signal</keyword>
<reference evidence="4 5" key="1">
    <citation type="submission" date="2019-12" db="EMBL/GenBank/DDBJ databases">
        <title>Genomic-based taxomic classification of the family Erythrobacteraceae.</title>
        <authorList>
            <person name="Xu L."/>
        </authorList>
    </citation>
    <scope>NUCLEOTIDE SEQUENCE [LARGE SCALE GENOMIC DNA]</scope>
    <source>
        <strain evidence="4 5">100921-2</strain>
    </source>
</reference>
<feature type="coiled-coil region" evidence="1">
    <location>
        <begin position="238"/>
        <end position="275"/>
    </location>
</feature>
<sequence length="523" mass="57775">MKKYVFALAAAFAVVAAPAHAADKWFEAKSDHFIVYSAGSEKDAQTLAASLERLDNALRMFGGVSTASKEVPDAVKLTVYQFGRTSDIAELHSAANSGVAGFFIPRAGRSVAFVPLRPDRERTPGTRSEQRDIDPAKVLFHEYTHYFMFQNAAAAYPFWYVEGFAELFGTLNLTDNGFNLGEAPTHRADALKYLSIDVRKLFDPPLKGNDGTMVMKQYAYGWMAVSYLSFEPTRKGQLADYLRRINAGEANLVAAEKAFGDLDKLQRDLEDYRKGRVRAVAVNYANYTPPAVRVRAVREDEAERMKLHISSTRGVTERRAASLVAPARELVARYPNSVPVLLAATEAEFDAKNLAQSEALAKRVLAIEPASVDARLYLANIAVQRAQDDPAQYKIARENFVAANRADPNQPLALMGYYLSFVLAGETPPEDALIALDRAYDLAPFDGGLRTTLAHQLLLENRDKEALLLLGPIVNDPHSGKRAERFRGLIEKMNAGDRAPLLARLAPTNKKDGDKRDDEDDDS</sequence>
<organism evidence="4 5">
    <name type="scientific">Tsuneonella aeria</name>
    <dbReference type="NCBI Taxonomy" id="1837929"/>
    <lineage>
        <taxon>Bacteria</taxon>
        <taxon>Pseudomonadati</taxon>
        <taxon>Pseudomonadota</taxon>
        <taxon>Alphaproteobacteria</taxon>
        <taxon>Sphingomonadales</taxon>
        <taxon>Erythrobacteraceae</taxon>
        <taxon>Tsuneonella</taxon>
    </lineage>
</organism>
<evidence type="ECO:0000313" key="5">
    <source>
        <dbReference type="Proteomes" id="UP000439522"/>
    </source>
</evidence>
<evidence type="ECO:0000256" key="1">
    <source>
        <dbReference type="SAM" id="Coils"/>
    </source>
</evidence>
<feature type="chain" id="PRO_5026201704" description="DUF1570 domain-containing protein" evidence="3">
    <location>
        <begin position="22"/>
        <end position="523"/>
    </location>
</feature>
<dbReference type="AlphaFoldDB" id="A0A6I4TAB1"/>
<dbReference type="EMBL" id="WTZA01000001">
    <property type="protein sequence ID" value="MXO74459.1"/>
    <property type="molecule type" value="Genomic_DNA"/>
</dbReference>
<feature type="region of interest" description="Disordered" evidence="2">
    <location>
        <begin position="500"/>
        <end position="523"/>
    </location>
</feature>
<keyword evidence="1" id="KW-0175">Coiled coil</keyword>